<dbReference type="GO" id="GO:0005975">
    <property type="term" value="P:carbohydrate metabolic process"/>
    <property type="evidence" value="ECO:0007669"/>
    <property type="project" value="InterPro"/>
</dbReference>
<evidence type="ECO:0000313" key="4">
    <source>
        <dbReference type="Proteomes" id="UP001164705"/>
    </source>
</evidence>
<dbReference type="PANTHER" id="PTHR10963">
    <property type="entry name" value="GLYCOSYL HYDROLASE-RELATED"/>
    <property type="match status" value="1"/>
</dbReference>
<dbReference type="RefSeq" id="WP_267677363.1">
    <property type="nucleotide sequence ID" value="NZ_CP113088.1"/>
</dbReference>
<organism evidence="3 4">
    <name type="scientific">Lacinutrix neustonica</name>
    <dbReference type="NCBI Taxonomy" id="2980107"/>
    <lineage>
        <taxon>Bacteria</taxon>
        <taxon>Pseudomonadati</taxon>
        <taxon>Bacteroidota</taxon>
        <taxon>Flavobacteriia</taxon>
        <taxon>Flavobacteriales</taxon>
        <taxon>Flavobacteriaceae</taxon>
        <taxon>Lacinutrix</taxon>
    </lineage>
</organism>
<feature type="domain" description="GH16" evidence="2">
    <location>
        <begin position="1"/>
        <end position="178"/>
    </location>
</feature>
<dbReference type="KEGG" id="lnu:N7U66_03595"/>
<dbReference type="InterPro" id="IPR013320">
    <property type="entry name" value="ConA-like_dom_sf"/>
</dbReference>
<dbReference type="EMBL" id="CP113088">
    <property type="protein sequence ID" value="WAC02764.1"/>
    <property type="molecule type" value="Genomic_DNA"/>
</dbReference>
<evidence type="ECO:0000313" key="3">
    <source>
        <dbReference type="EMBL" id="WAC02764.1"/>
    </source>
</evidence>
<reference evidence="3" key="1">
    <citation type="submission" date="2022-11" db="EMBL/GenBank/DDBJ databases">
        <title>Lacinutrix neustonica HL-RS19T sp. nov., isolated from the surface microlayer sample of brackish Lake Shihwa.</title>
        <authorList>
            <person name="Choi J.Y."/>
            <person name="Hwang C.Y."/>
        </authorList>
    </citation>
    <scope>NUCLEOTIDE SEQUENCE</scope>
    <source>
        <strain evidence="3">HL-RS19</strain>
    </source>
</reference>
<sequence>MPKPAVHGYTSSRLKSIDLAEFKYGRVDVRAKLPASPGTWPAIWMLGANFPSVGWPNCGEIDIMEQTGWDKNKILGTCHWLNTSNSSYASYGLDTSILNASTQFHVYSLEWSAERIKILLDGVLFFVMNSDASAIANTPFQSDFFLILNVALGGSLGGEIPSNFSEDRMEIDYIRIFQ</sequence>
<dbReference type="AlphaFoldDB" id="A0A9E8SEX4"/>
<dbReference type="SUPFAM" id="SSF49899">
    <property type="entry name" value="Concanavalin A-like lectins/glucanases"/>
    <property type="match status" value="1"/>
</dbReference>
<dbReference type="GO" id="GO:0004553">
    <property type="term" value="F:hydrolase activity, hydrolyzing O-glycosyl compounds"/>
    <property type="evidence" value="ECO:0007669"/>
    <property type="project" value="InterPro"/>
</dbReference>
<accession>A0A9E8SEX4</accession>
<dbReference type="PROSITE" id="PS51762">
    <property type="entry name" value="GH16_2"/>
    <property type="match status" value="1"/>
</dbReference>
<dbReference type="PANTHER" id="PTHR10963:SF55">
    <property type="entry name" value="GLYCOSIDE HYDROLASE FAMILY 16 PROTEIN"/>
    <property type="match status" value="1"/>
</dbReference>
<evidence type="ECO:0000259" key="2">
    <source>
        <dbReference type="PROSITE" id="PS51762"/>
    </source>
</evidence>
<keyword evidence="3" id="KW-0378">Hydrolase</keyword>
<dbReference type="Proteomes" id="UP001164705">
    <property type="component" value="Chromosome"/>
</dbReference>
<dbReference type="CDD" id="cd08023">
    <property type="entry name" value="GH16_laminarinase_like"/>
    <property type="match status" value="1"/>
</dbReference>
<name>A0A9E8SEX4_9FLAO</name>
<gene>
    <name evidence="3" type="ORF">N7U66_03595</name>
</gene>
<protein>
    <submittedName>
        <fullName evidence="3">Glycoside hydrolase family 16 protein</fullName>
    </submittedName>
</protein>
<proteinExistence type="inferred from homology"/>
<comment type="similarity">
    <text evidence="1">Belongs to the glycosyl hydrolase 16 family.</text>
</comment>
<dbReference type="InterPro" id="IPR050546">
    <property type="entry name" value="Glycosyl_Hydrlase_16"/>
</dbReference>
<dbReference type="Pfam" id="PF00722">
    <property type="entry name" value="Glyco_hydro_16"/>
    <property type="match status" value="1"/>
</dbReference>
<dbReference type="InterPro" id="IPR000757">
    <property type="entry name" value="Beta-glucanase-like"/>
</dbReference>
<evidence type="ECO:0000256" key="1">
    <source>
        <dbReference type="ARBA" id="ARBA00006865"/>
    </source>
</evidence>
<dbReference type="Gene3D" id="2.60.120.200">
    <property type="match status" value="1"/>
</dbReference>
<keyword evidence="4" id="KW-1185">Reference proteome</keyword>